<dbReference type="CDD" id="cd00093">
    <property type="entry name" value="HTH_XRE"/>
    <property type="match status" value="1"/>
</dbReference>
<dbReference type="PANTHER" id="PTHR46797">
    <property type="entry name" value="HTH-TYPE TRANSCRIPTIONAL REGULATOR"/>
    <property type="match status" value="1"/>
</dbReference>
<dbReference type="GO" id="GO:0003677">
    <property type="term" value="F:DNA binding"/>
    <property type="evidence" value="ECO:0007669"/>
    <property type="project" value="UniProtKB-KW"/>
</dbReference>
<dbReference type="GO" id="GO:0003700">
    <property type="term" value="F:DNA-binding transcription factor activity"/>
    <property type="evidence" value="ECO:0007669"/>
    <property type="project" value="TreeGrafter"/>
</dbReference>
<dbReference type="PANTHER" id="PTHR46797:SF23">
    <property type="entry name" value="HTH-TYPE TRANSCRIPTIONAL REGULATOR SUTR"/>
    <property type="match status" value="1"/>
</dbReference>
<evidence type="ECO:0000256" key="2">
    <source>
        <dbReference type="ARBA" id="ARBA00023125"/>
    </source>
</evidence>
<evidence type="ECO:0000259" key="4">
    <source>
        <dbReference type="PROSITE" id="PS50943"/>
    </source>
</evidence>
<dbReference type="InterPro" id="IPR001387">
    <property type="entry name" value="Cro/C1-type_HTH"/>
</dbReference>
<evidence type="ECO:0000256" key="1">
    <source>
        <dbReference type="ARBA" id="ARBA00023015"/>
    </source>
</evidence>
<keyword evidence="2" id="KW-0238">DNA-binding</keyword>
<dbReference type="EMBL" id="CP032416">
    <property type="protein sequence ID" value="AYD41185.1"/>
    <property type="molecule type" value="Genomic_DNA"/>
</dbReference>
<organism evidence="5 6">
    <name type="scientific">Clostridium fermenticellae</name>
    <dbReference type="NCBI Taxonomy" id="2068654"/>
    <lineage>
        <taxon>Bacteria</taxon>
        <taxon>Bacillati</taxon>
        <taxon>Bacillota</taxon>
        <taxon>Clostridia</taxon>
        <taxon>Eubacteriales</taxon>
        <taxon>Clostridiaceae</taxon>
        <taxon>Clostridium</taxon>
    </lineage>
</organism>
<dbReference type="KEGG" id="cfer:D4Z93_11930"/>
<dbReference type="Gene3D" id="1.10.260.40">
    <property type="entry name" value="lambda repressor-like DNA-binding domains"/>
    <property type="match status" value="1"/>
</dbReference>
<evidence type="ECO:0000313" key="6">
    <source>
        <dbReference type="Proteomes" id="UP000266301"/>
    </source>
</evidence>
<protein>
    <submittedName>
        <fullName evidence="5">XRE family transcriptional regulator</fullName>
    </submittedName>
</protein>
<dbReference type="InterPro" id="IPR010982">
    <property type="entry name" value="Lambda_DNA-bd_dom_sf"/>
</dbReference>
<dbReference type="GO" id="GO:0005829">
    <property type="term" value="C:cytosol"/>
    <property type="evidence" value="ECO:0007669"/>
    <property type="project" value="TreeGrafter"/>
</dbReference>
<keyword evidence="6" id="KW-1185">Reference proteome</keyword>
<dbReference type="OrthoDB" id="371153at2"/>
<sequence>MKNTINAIDAELIGTRIRKERETLGLTREKFAEVLDLSPLYIGQLERGERLMSLSTLIKISNILNISTDYLIHGKSTHESLMKEHSNEPLYNKNNSTLYALLNKCSQKELTLIESMVKLIIPYIR</sequence>
<dbReference type="SUPFAM" id="SSF47413">
    <property type="entry name" value="lambda repressor-like DNA-binding domains"/>
    <property type="match status" value="1"/>
</dbReference>
<keyword evidence="3" id="KW-0804">Transcription</keyword>
<evidence type="ECO:0000256" key="3">
    <source>
        <dbReference type="ARBA" id="ARBA00023163"/>
    </source>
</evidence>
<proteinExistence type="predicted"/>
<feature type="domain" description="HTH cro/C1-type" evidence="4">
    <location>
        <begin position="17"/>
        <end position="71"/>
    </location>
</feature>
<dbReference type="Proteomes" id="UP000266301">
    <property type="component" value="Chromosome"/>
</dbReference>
<dbReference type="InterPro" id="IPR050807">
    <property type="entry name" value="TransReg_Diox_bact_type"/>
</dbReference>
<name>A0A386H6P2_9CLOT</name>
<dbReference type="Pfam" id="PF01381">
    <property type="entry name" value="HTH_3"/>
    <property type="match status" value="1"/>
</dbReference>
<gene>
    <name evidence="5" type="ORF">D4Z93_11930</name>
</gene>
<evidence type="ECO:0000313" key="5">
    <source>
        <dbReference type="EMBL" id="AYD41185.1"/>
    </source>
</evidence>
<dbReference type="RefSeq" id="WP_119973802.1">
    <property type="nucleotide sequence ID" value="NZ_CP032416.1"/>
</dbReference>
<accession>A0A386H6P2</accession>
<dbReference type="PROSITE" id="PS50943">
    <property type="entry name" value="HTH_CROC1"/>
    <property type="match status" value="1"/>
</dbReference>
<dbReference type="AlphaFoldDB" id="A0A386H6P2"/>
<reference evidence="5 6" key="1">
    <citation type="journal article" date="2019" name="Int. J. Syst. Evol. Microbiol.">
        <title>Clostridium fermenticellae sp. nov., isolated from the mud in a fermentation cellar for the production of the Chinese liquor, baijiu.</title>
        <authorList>
            <person name="Xu P.X."/>
            <person name="Chai L.J."/>
            <person name="Qiu T."/>
            <person name="Zhang X.J."/>
            <person name="Lu Z.M."/>
            <person name="Xiao C."/>
            <person name="Wang S.T."/>
            <person name="Shen C.H."/>
            <person name="Shi J.S."/>
            <person name="Xu Z.H."/>
        </authorList>
    </citation>
    <scope>NUCLEOTIDE SEQUENCE [LARGE SCALE GENOMIC DNA]</scope>
    <source>
        <strain evidence="5 6">JN500901</strain>
    </source>
</reference>
<dbReference type="SMART" id="SM00530">
    <property type="entry name" value="HTH_XRE"/>
    <property type="match status" value="1"/>
</dbReference>
<keyword evidence="1" id="KW-0805">Transcription regulation</keyword>